<dbReference type="SMART" id="SM00198">
    <property type="entry name" value="SCP"/>
    <property type="match status" value="1"/>
</dbReference>
<dbReference type="InterPro" id="IPR035940">
    <property type="entry name" value="CAP_sf"/>
</dbReference>
<feature type="domain" description="SCP" evidence="4">
    <location>
        <begin position="54"/>
        <end position="214"/>
    </location>
</feature>
<sequence>MIYIKLIVLFVYVLYSSCFNNYCEICRNHTLCLFNEGPSVACKSYNNTALLRRVEINEIVNRINERRNYIALGLNKNLPQAANMKKISWSSKLAAFAQRWVDQCDPSLQLDKEDQCRDLAHIKVGQNVATILGPTSGLNVKSFVEMWYIQILKYKGDVTYYNQSRHHNTDYFTQLIWAETDSVGCGKARFYVEFKNTIVERLVCNFAPKGNIHGKPVYTIGYPGTQCPNNMIPDSTFTALCVNRDNSTARRFTTMRSHVSSLLRILNLSNSSIKQEIDPIRNNLRLINNTSYNSKDQRNQKIRHVYFNHTHGGMKRVAPLRKQNFWNPSMNVSYINHNQQERGHSRVYHGHESHVHNHDTHGENNDPNYRKFDFSTDSMNLYSYSDSRKHYMDHNYRCTRKTKPPSINSAGNECNTPGCTRGQINDNCHQLTTICHSSTFYQNLCAPTKWNSFNQFCSCNKYSPCYTTPTRCACGVKCGCINMGITTCCPKMLRTNDNMNPDETRKSQEYKLYDVPSPLVVRSGDEKITITNSSPKAAPKYIKLIEKNKWDIKSGTEYNDYHDQWEKQT</sequence>
<dbReference type="AlphaFoldDB" id="A0A922CU73"/>
<dbReference type="PRINTS" id="PR00837">
    <property type="entry name" value="V5TPXLIKE"/>
</dbReference>
<dbReference type="Proteomes" id="UP000791440">
    <property type="component" value="Unassembled WGS sequence"/>
</dbReference>
<evidence type="ECO:0000259" key="4">
    <source>
        <dbReference type="SMART" id="SM00198"/>
    </source>
</evidence>
<dbReference type="InterPro" id="IPR001283">
    <property type="entry name" value="CRISP-related"/>
</dbReference>
<evidence type="ECO:0000256" key="1">
    <source>
        <dbReference type="ARBA" id="ARBA00004613"/>
    </source>
</evidence>
<organism evidence="5 6">
    <name type="scientific">Manduca sexta</name>
    <name type="common">Tobacco hawkmoth</name>
    <name type="synonym">Tobacco hornworm</name>
    <dbReference type="NCBI Taxonomy" id="7130"/>
    <lineage>
        <taxon>Eukaryota</taxon>
        <taxon>Metazoa</taxon>
        <taxon>Ecdysozoa</taxon>
        <taxon>Arthropoda</taxon>
        <taxon>Hexapoda</taxon>
        <taxon>Insecta</taxon>
        <taxon>Pterygota</taxon>
        <taxon>Neoptera</taxon>
        <taxon>Endopterygota</taxon>
        <taxon>Lepidoptera</taxon>
        <taxon>Glossata</taxon>
        <taxon>Ditrysia</taxon>
        <taxon>Bombycoidea</taxon>
        <taxon>Sphingidae</taxon>
        <taxon>Sphinginae</taxon>
        <taxon>Sphingini</taxon>
        <taxon>Manduca</taxon>
    </lineage>
</organism>
<proteinExistence type="predicted"/>
<keyword evidence="3" id="KW-0732">Signal</keyword>
<keyword evidence="6" id="KW-1185">Reference proteome</keyword>
<name>A0A922CU73_MANSE</name>
<comment type="subcellular location">
    <subcellularLocation>
        <location evidence="1">Secreted</location>
    </subcellularLocation>
</comment>
<dbReference type="GO" id="GO:0005576">
    <property type="term" value="C:extracellular region"/>
    <property type="evidence" value="ECO:0007669"/>
    <property type="project" value="UniProtKB-SubCell"/>
</dbReference>
<evidence type="ECO:0000256" key="3">
    <source>
        <dbReference type="SAM" id="SignalP"/>
    </source>
</evidence>
<evidence type="ECO:0000313" key="5">
    <source>
        <dbReference type="EMBL" id="KAG6459620.1"/>
    </source>
</evidence>
<gene>
    <name evidence="5" type="ORF">O3G_MSEX011479</name>
</gene>
<dbReference type="CDD" id="cd05380">
    <property type="entry name" value="CAP_euk"/>
    <property type="match status" value="1"/>
</dbReference>
<keyword evidence="2" id="KW-0964">Secreted</keyword>
<accession>A0A922CU73</accession>
<dbReference type="InterPro" id="IPR014044">
    <property type="entry name" value="CAP_dom"/>
</dbReference>
<feature type="chain" id="PRO_5037111401" description="SCP domain-containing protein" evidence="3">
    <location>
        <begin position="19"/>
        <end position="569"/>
    </location>
</feature>
<dbReference type="Gene3D" id="3.40.33.10">
    <property type="entry name" value="CAP"/>
    <property type="match status" value="1"/>
</dbReference>
<dbReference type="Pfam" id="PF00188">
    <property type="entry name" value="CAP"/>
    <property type="match status" value="1"/>
</dbReference>
<protein>
    <recommendedName>
        <fullName evidence="4">SCP domain-containing protein</fullName>
    </recommendedName>
</protein>
<feature type="signal peptide" evidence="3">
    <location>
        <begin position="1"/>
        <end position="18"/>
    </location>
</feature>
<reference evidence="5" key="1">
    <citation type="journal article" date="2016" name="Insect Biochem. Mol. Biol.">
        <title>Multifaceted biological insights from a draft genome sequence of the tobacco hornworm moth, Manduca sexta.</title>
        <authorList>
            <person name="Kanost M.R."/>
            <person name="Arrese E.L."/>
            <person name="Cao X."/>
            <person name="Chen Y.R."/>
            <person name="Chellapilla S."/>
            <person name="Goldsmith M.R."/>
            <person name="Grosse-Wilde E."/>
            <person name="Heckel D.G."/>
            <person name="Herndon N."/>
            <person name="Jiang H."/>
            <person name="Papanicolaou A."/>
            <person name="Qu J."/>
            <person name="Soulages J.L."/>
            <person name="Vogel H."/>
            <person name="Walters J."/>
            <person name="Waterhouse R.M."/>
            <person name="Ahn S.J."/>
            <person name="Almeida F.C."/>
            <person name="An C."/>
            <person name="Aqrawi P."/>
            <person name="Bretschneider A."/>
            <person name="Bryant W.B."/>
            <person name="Bucks S."/>
            <person name="Chao H."/>
            <person name="Chevignon G."/>
            <person name="Christen J.M."/>
            <person name="Clarke D.F."/>
            <person name="Dittmer N.T."/>
            <person name="Ferguson L.C.F."/>
            <person name="Garavelou S."/>
            <person name="Gordon K.H.J."/>
            <person name="Gunaratna R.T."/>
            <person name="Han Y."/>
            <person name="Hauser F."/>
            <person name="He Y."/>
            <person name="Heidel-Fischer H."/>
            <person name="Hirsh A."/>
            <person name="Hu Y."/>
            <person name="Jiang H."/>
            <person name="Kalra D."/>
            <person name="Klinner C."/>
            <person name="Konig C."/>
            <person name="Kovar C."/>
            <person name="Kroll A.R."/>
            <person name="Kuwar S.S."/>
            <person name="Lee S.L."/>
            <person name="Lehman R."/>
            <person name="Li K."/>
            <person name="Li Z."/>
            <person name="Liang H."/>
            <person name="Lovelace S."/>
            <person name="Lu Z."/>
            <person name="Mansfield J.H."/>
            <person name="McCulloch K.J."/>
            <person name="Mathew T."/>
            <person name="Morton B."/>
            <person name="Muzny D.M."/>
            <person name="Neunemann D."/>
            <person name="Ongeri F."/>
            <person name="Pauchet Y."/>
            <person name="Pu L.L."/>
            <person name="Pyrousis I."/>
            <person name="Rao X.J."/>
            <person name="Redding A."/>
            <person name="Roesel C."/>
            <person name="Sanchez-Gracia A."/>
            <person name="Schaack S."/>
            <person name="Shukla A."/>
            <person name="Tetreau G."/>
            <person name="Wang Y."/>
            <person name="Xiong G.H."/>
            <person name="Traut W."/>
            <person name="Walsh T.K."/>
            <person name="Worley K.C."/>
            <person name="Wu D."/>
            <person name="Wu W."/>
            <person name="Wu Y.Q."/>
            <person name="Zhang X."/>
            <person name="Zou Z."/>
            <person name="Zucker H."/>
            <person name="Briscoe A.D."/>
            <person name="Burmester T."/>
            <person name="Clem R.J."/>
            <person name="Feyereisen R."/>
            <person name="Grimmelikhuijzen C.J.P."/>
            <person name="Hamodrakas S.J."/>
            <person name="Hansson B.S."/>
            <person name="Huguet E."/>
            <person name="Jermiin L.S."/>
            <person name="Lan Q."/>
            <person name="Lehman H.K."/>
            <person name="Lorenzen M."/>
            <person name="Merzendorfer H."/>
            <person name="Michalopoulos I."/>
            <person name="Morton D.B."/>
            <person name="Muthukrishnan S."/>
            <person name="Oakeshott J.G."/>
            <person name="Palmer W."/>
            <person name="Park Y."/>
            <person name="Passarelli A.L."/>
            <person name="Rozas J."/>
            <person name="Schwartz L.M."/>
            <person name="Smith W."/>
            <person name="Southgate A."/>
            <person name="Vilcinskas A."/>
            <person name="Vogt R."/>
            <person name="Wang P."/>
            <person name="Werren J."/>
            <person name="Yu X.Q."/>
            <person name="Zhou J.J."/>
            <person name="Brown S.J."/>
            <person name="Scherer S.E."/>
            <person name="Richards S."/>
            <person name="Blissard G.W."/>
        </authorList>
    </citation>
    <scope>NUCLEOTIDE SEQUENCE</scope>
</reference>
<dbReference type="InterPro" id="IPR002413">
    <property type="entry name" value="V5_allergen-like"/>
</dbReference>
<evidence type="ECO:0000256" key="2">
    <source>
        <dbReference type="ARBA" id="ARBA00022525"/>
    </source>
</evidence>
<dbReference type="PANTHER" id="PTHR10334">
    <property type="entry name" value="CYSTEINE-RICH SECRETORY PROTEIN-RELATED"/>
    <property type="match status" value="1"/>
</dbReference>
<reference evidence="5" key="2">
    <citation type="submission" date="2020-12" db="EMBL/GenBank/DDBJ databases">
        <authorList>
            <person name="Kanost M."/>
        </authorList>
    </citation>
    <scope>NUCLEOTIDE SEQUENCE</scope>
</reference>
<dbReference type="EMBL" id="JH668629">
    <property type="protein sequence ID" value="KAG6459620.1"/>
    <property type="molecule type" value="Genomic_DNA"/>
</dbReference>
<comment type="caution">
    <text evidence="5">The sequence shown here is derived from an EMBL/GenBank/DDBJ whole genome shotgun (WGS) entry which is preliminary data.</text>
</comment>
<dbReference type="PRINTS" id="PR00838">
    <property type="entry name" value="V5ALLERGEN"/>
</dbReference>
<dbReference type="SUPFAM" id="SSF55797">
    <property type="entry name" value="PR-1-like"/>
    <property type="match status" value="1"/>
</dbReference>
<evidence type="ECO:0000313" key="6">
    <source>
        <dbReference type="Proteomes" id="UP000791440"/>
    </source>
</evidence>